<dbReference type="RefSeq" id="WP_377966478.1">
    <property type="nucleotide sequence ID" value="NZ_JBHZOL010000088.1"/>
</dbReference>
<dbReference type="InterPro" id="IPR000515">
    <property type="entry name" value="MetI-like"/>
</dbReference>
<evidence type="ECO:0000259" key="10">
    <source>
        <dbReference type="PROSITE" id="PS50928"/>
    </source>
</evidence>
<dbReference type="Gene3D" id="1.10.3720.10">
    <property type="entry name" value="MetI-like"/>
    <property type="match status" value="1"/>
</dbReference>
<evidence type="ECO:0000256" key="2">
    <source>
        <dbReference type="ARBA" id="ARBA00010072"/>
    </source>
</evidence>
<dbReference type="InterPro" id="IPR043429">
    <property type="entry name" value="ArtM/GltK/GlnP/TcyL/YhdX-like"/>
</dbReference>
<dbReference type="EMBL" id="JBHZOL010000088">
    <property type="protein sequence ID" value="MFE4107603.1"/>
    <property type="molecule type" value="Genomic_DNA"/>
</dbReference>
<evidence type="ECO:0000256" key="7">
    <source>
        <dbReference type="ARBA" id="ARBA00022989"/>
    </source>
</evidence>
<evidence type="ECO:0000256" key="5">
    <source>
        <dbReference type="ARBA" id="ARBA00022692"/>
    </source>
</evidence>
<feature type="transmembrane region" description="Helical" evidence="9">
    <location>
        <begin position="21"/>
        <end position="42"/>
    </location>
</feature>
<feature type="transmembrane region" description="Helical" evidence="9">
    <location>
        <begin position="184"/>
        <end position="202"/>
    </location>
</feature>
<keyword evidence="8 9" id="KW-0472">Membrane</keyword>
<dbReference type="Pfam" id="PF00528">
    <property type="entry name" value="BPD_transp_1"/>
    <property type="match status" value="1"/>
</dbReference>
<protein>
    <submittedName>
        <fullName evidence="11">Amino acid ABC transporter permease</fullName>
    </submittedName>
</protein>
<gene>
    <name evidence="11" type="ORF">ACFVKH_15020</name>
</gene>
<evidence type="ECO:0000313" key="12">
    <source>
        <dbReference type="Proteomes" id="UP001600165"/>
    </source>
</evidence>
<keyword evidence="4" id="KW-1003">Cell membrane</keyword>
<evidence type="ECO:0000256" key="4">
    <source>
        <dbReference type="ARBA" id="ARBA00022475"/>
    </source>
</evidence>
<evidence type="ECO:0000256" key="6">
    <source>
        <dbReference type="ARBA" id="ARBA00022970"/>
    </source>
</evidence>
<evidence type="ECO:0000256" key="8">
    <source>
        <dbReference type="ARBA" id="ARBA00023136"/>
    </source>
</evidence>
<proteinExistence type="inferred from homology"/>
<feature type="transmembrane region" description="Helical" evidence="9">
    <location>
        <begin position="128"/>
        <end position="148"/>
    </location>
</feature>
<evidence type="ECO:0000256" key="3">
    <source>
        <dbReference type="ARBA" id="ARBA00022448"/>
    </source>
</evidence>
<keyword evidence="7 9" id="KW-1133">Transmembrane helix</keyword>
<dbReference type="CDD" id="cd06261">
    <property type="entry name" value="TM_PBP2"/>
    <property type="match status" value="1"/>
</dbReference>
<feature type="transmembrane region" description="Helical" evidence="9">
    <location>
        <begin position="299"/>
        <end position="318"/>
    </location>
</feature>
<feature type="domain" description="ABC transmembrane type-1" evidence="10">
    <location>
        <begin position="90"/>
        <end position="379"/>
    </location>
</feature>
<dbReference type="InterPro" id="IPR010065">
    <property type="entry name" value="AA_ABC_transptr_permease_3TM"/>
</dbReference>
<comment type="similarity">
    <text evidence="2">Belongs to the binding-protein-dependent transport system permease family. HisMQ subfamily.</text>
</comment>
<evidence type="ECO:0000313" key="11">
    <source>
        <dbReference type="EMBL" id="MFE4107603.1"/>
    </source>
</evidence>
<dbReference type="Proteomes" id="UP001600165">
    <property type="component" value="Unassembled WGS sequence"/>
</dbReference>
<name>A0ABW6IHC0_9CYAN</name>
<feature type="transmembrane region" description="Helical" evidence="9">
    <location>
        <begin position="261"/>
        <end position="279"/>
    </location>
</feature>
<dbReference type="NCBIfam" id="TIGR01726">
    <property type="entry name" value="HEQRo_perm_3TM"/>
    <property type="match status" value="1"/>
</dbReference>
<organism evidence="11 12">
    <name type="scientific">Almyronema epifaneia S1</name>
    <dbReference type="NCBI Taxonomy" id="2991925"/>
    <lineage>
        <taxon>Bacteria</taxon>
        <taxon>Bacillati</taxon>
        <taxon>Cyanobacteriota</taxon>
        <taxon>Cyanophyceae</taxon>
        <taxon>Nodosilineales</taxon>
        <taxon>Nodosilineaceae</taxon>
        <taxon>Almyronema</taxon>
        <taxon>Almyronema epifaneia</taxon>
    </lineage>
</organism>
<dbReference type="PROSITE" id="PS50928">
    <property type="entry name" value="ABC_TM1"/>
    <property type="match status" value="1"/>
</dbReference>
<feature type="transmembrane region" description="Helical" evidence="9">
    <location>
        <begin position="222"/>
        <end position="241"/>
    </location>
</feature>
<feature type="transmembrane region" description="Helical" evidence="9">
    <location>
        <begin position="360"/>
        <end position="379"/>
    </location>
</feature>
<keyword evidence="3 9" id="KW-0813">Transport</keyword>
<dbReference type="SUPFAM" id="SSF161098">
    <property type="entry name" value="MetI-like"/>
    <property type="match status" value="2"/>
</dbReference>
<comment type="subcellular location">
    <subcellularLocation>
        <location evidence="1 9">Cell membrane</location>
        <topology evidence="1 9">Multi-pass membrane protein</topology>
    </subcellularLocation>
</comment>
<evidence type="ECO:0000256" key="9">
    <source>
        <dbReference type="RuleBase" id="RU363032"/>
    </source>
</evidence>
<dbReference type="PANTHER" id="PTHR30614">
    <property type="entry name" value="MEMBRANE COMPONENT OF AMINO ACID ABC TRANSPORTER"/>
    <property type="match status" value="1"/>
</dbReference>
<keyword evidence="5 9" id="KW-0812">Transmembrane</keyword>
<evidence type="ECO:0000256" key="1">
    <source>
        <dbReference type="ARBA" id="ARBA00004651"/>
    </source>
</evidence>
<keyword evidence="12" id="KW-1185">Reference proteome</keyword>
<comment type="caution">
    <text evidence="11">The sequence shown here is derived from an EMBL/GenBank/DDBJ whole genome shotgun (WGS) entry which is preliminary data.</text>
</comment>
<feature type="transmembrane region" description="Helical" evidence="9">
    <location>
        <begin position="94"/>
        <end position="116"/>
    </location>
</feature>
<accession>A0ABW6IHC0</accession>
<reference evidence="11 12" key="1">
    <citation type="submission" date="2024-10" db="EMBL/GenBank/DDBJ databases">
        <authorList>
            <person name="Ratan Roy A."/>
            <person name="Morales Sandoval P.H."/>
            <person name="De Los Santos Villalobos S."/>
            <person name="Chakraborty S."/>
            <person name="Mukherjee J."/>
        </authorList>
    </citation>
    <scope>NUCLEOTIDE SEQUENCE [LARGE SCALE GENOMIC DNA]</scope>
    <source>
        <strain evidence="11 12">S1</strain>
    </source>
</reference>
<keyword evidence="6" id="KW-0029">Amino-acid transport</keyword>
<sequence>MTIEPSRNGFNPAALLRDERFWKIAFQVIVVAIVVGIFTFLIGNLSGNLERQGIDFGFGFLSNQAGFSIGESAVQYNPQDAYGKALFVGLLNTLILVVAGIILATLVGTAAGIASFSTNWLVYKISRAYVGLVRNIPLLLQLFFWYFAVYGGLPSPVNQIDVFGLAYLNNRGVYLFWPANGPRAWIGLAAIAVGAIAAFFVWRWRTHVRVEKGEPGKTQSYILWAILAVMLVIFLGLGWQIPEPVEGGGVTGAKRFSREYVASLSALVFYTGAFIAEIVRAGIQSVSKGQWEAARSVGLVNGLVMRLVVFPQAMRVIIPPLNSEFMNLAKNSSLAFAVAYPEIYAVANTTYNQTGRPVEVFLVLMATYLVINLIISLAMNQLNQAVQFKER</sequence>
<dbReference type="PANTHER" id="PTHR30614:SF37">
    <property type="entry name" value="AMINO-ACID ABC TRANSPORTER PERMEASE PROTEIN YHDX-RELATED"/>
    <property type="match status" value="1"/>
</dbReference>
<dbReference type="InterPro" id="IPR035906">
    <property type="entry name" value="MetI-like_sf"/>
</dbReference>